<dbReference type="Pfam" id="PF17837">
    <property type="entry name" value="4PPT_N"/>
    <property type="match status" value="1"/>
</dbReference>
<sequence>MLPKGTRCVELHANAENLDRYHQLFSEEQDLVKSAVDRRKADFGDARWCAHAAMTGFAEDQPILRGERGMPVFPDGVTGSLTHTEGLRAALVGRSSRWLSLGIDAEPATPLPEGVFNTIARPEEQRRIHRLARAEGIAHVDKVLFSAKETTYKAWFPLTHRFLDFDQAEIDIRPDGTFRSYLLVRPVPVPFIEGKWIVRDGCVVTLAGVRRTDRSWGNRG</sequence>
<dbReference type="EMBL" id="JADKMY010000001">
    <property type="protein sequence ID" value="MBF4553438.1"/>
    <property type="molecule type" value="Genomic_DNA"/>
</dbReference>
<reference evidence="4 5" key="1">
    <citation type="submission" date="2020-10" db="EMBL/GenBank/DDBJ databases">
        <title>Novel species in genus Corynebacterium.</title>
        <authorList>
            <person name="Zhang G."/>
        </authorList>
    </citation>
    <scope>NUCLEOTIDE SEQUENCE [LARGE SCALE GENOMIC DNA]</scope>
    <source>
        <strain evidence="4 5">DSM 45110</strain>
    </source>
</reference>
<evidence type="ECO:0000256" key="1">
    <source>
        <dbReference type="ARBA" id="ARBA00022679"/>
    </source>
</evidence>
<evidence type="ECO:0000259" key="3">
    <source>
        <dbReference type="Pfam" id="PF17837"/>
    </source>
</evidence>
<feature type="domain" description="4'-phosphopantetheinyl transferase" evidence="2">
    <location>
        <begin position="100"/>
        <end position="187"/>
    </location>
</feature>
<dbReference type="InterPro" id="IPR041354">
    <property type="entry name" value="4PPT_N"/>
</dbReference>
<proteinExistence type="predicted"/>
<gene>
    <name evidence="4" type="ORF">IRY30_04995</name>
</gene>
<dbReference type="InterPro" id="IPR003542">
    <property type="entry name" value="Enbac_synth_compD-like"/>
</dbReference>
<dbReference type="RefSeq" id="WP_194556574.1">
    <property type="nucleotide sequence ID" value="NZ_JADKMY010000001.1"/>
</dbReference>
<dbReference type="InterPro" id="IPR037143">
    <property type="entry name" value="4-PPantetheinyl_Trfase_dom_sf"/>
</dbReference>
<keyword evidence="5" id="KW-1185">Reference proteome</keyword>
<protein>
    <submittedName>
        <fullName evidence="4">4'-phosphopantetheinyl transferase superfamily protein</fullName>
    </submittedName>
</protein>
<comment type="caution">
    <text evidence="4">The sequence shown here is derived from an EMBL/GenBank/DDBJ whole genome shotgun (WGS) entry which is preliminary data.</text>
</comment>
<dbReference type="InterPro" id="IPR008278">
    <property type="entry name" value="4-PPantetheinyl_Trfase_dom"/>
</dbReference>
<evidence type="ECO:0000259" key="2">
    <source>
        <dbReference type="Pfam" id="PF01648"/>
    </source>
</evidence>
<organism evidence="4 5">
    <name type="scientific">Corynebacterium suicordis DSM 45110</name>
    <dbReference type="NCBI Taxonomy" id="1121369"/>
    <lineage>
        <taxon>Bacteria</taxon>
        <taxon>Bacillati</taxon>
        <taxon>Actinomycetota</taxon>
        <taxon>Actinomycetes</taxon>
        <taxon>Mycobacteriales</taxon>
        <taxon>Corynebacteriaceae</taxon>
        <taxon>Corynebacterium</taxon>
    </lineage>
</organism>
<dbReference type="PRINTS" id="PR01399">
    <property type="entry name" value="ENTSNTHTASED"/>
</dbReference>
<dbReference type="PANTHER" id="PTHR38096:SF1">
    <property type="entry name" value="ENTEROBACTIN SYNTHASE COMPONENT D"/>
    <property type="match status" value="1"/>
</dbReference>
<dbReference type="PANTHER" id="PTHR38096">
    <property type="entry name" value="ENTEROBACTIN SYNTHASE COMPONENT D"/>
    <property type="match status" value="1"/>
</dbReference>
<dbReference type="GO" id="GO:0016740">
    <property type="term" value="F:transferase activity"/>
    <property type="evidence" value="ECO:0007669"/>
    <property type="project" value="UniProtKB-KW"/>
</dbReference>
<dbReference type="Proteomes" id="UP000635902">
    <property type="component" value="Unassembled WGS sequence"/>
</dbReference>
<name>A0ABR9ZJ42_9CORY</name>
<keyword evidence="1 4" id="KW-0808">Transferase</keyword>
<feature type="domain" description="4'-phosphopantetheinyl transferase N-terminal" evidence="3">
    <location>
        <begin position="27"/>
        <end position="92"/>
    </location>
</feature>
<evidence type="ECO:0000313" key="5">
    <source>
        <dbReference type="Proteomes" id="UP000635902"/>
    </source>
</evidence>
<accession>A0ABR9ZJ42</accession>
<dbReference type="SUPFAM" id="SSF56214">
    <property type="entry name" value="4'-phosphopantetheinyl transferase"/>
    <property type="match status" value="1"/>
</dbReference>
<evidence type="ECO:0000313" key="4">
    <source>
        <dbReference type="EMBL" id="MBF4553438.1"/>
    </source>
</evidence>
<dbReference type="Pfam" id="PF01648">
    <property type="entry name" value="ACPS"/>
    <property type="match status" value="1"/>
</dbReference>